<gene>
    <name evidence="2" type="ORF">BER1_1302</name>
    <name evidence="1" type="ORF">BER2_1238</name>
</gene>
<protein>
    <recommendedName>
        <fullName evidence="3">Knr4/Smi1-like domain-containing protein</fullName>
    </recommendedName>
</protein>
<evidence type="ECO:0000313" key="1">
    <source>
        <dbReference type="EMBL" id="VFR40963.1"/>
    </source>
</evidence>
<dbReference type="AlphaFoldDB" id="A0A484QSK2"/>
<accession>A0A484QSK2</accession>
<dbReference type="EMBL" id="CAADIH010000013">
    <property type="protein sequence ID" value="VFR40963.1"/>
    <property type="molecule type" value="Genomic_DNA"/>
</dbReference>
<evidence type="ECO:0008006" key="3">
    <source>
        <dbReference type="Google" id="ProtNLM"/>
    </source>
</evidence>
<evidence type="ECO:0000313" key="2">
    <source>
        <dbReference type="EMBL" id="VFR45986.1"/>
    </source>
</evidence>
<name>A0A484QSK2_9ZZZZ</name>
<sequence length="227" mass="26045">MNDDVTRRLYDFIEKDNALEMEQRLEYYRYLVETQGETQSFEEFAKIYGGLGAFGSPVADAVIEDFGPAIPFPGDLVTFYRTHGSLRGLERQLYVTIFDLGTLNQNRTETYNKPLFRSLGLVDMIEYLWGDRDQITPASGGSMFTPQQIDHLNQTYQVIGYWVDANETTEALHLLYYDSTGQFGIAYVHQDEWAIAHLLETSRAQYSLEEALAIYLDTMESFESGED</sequence>
<proteinExistence type="predicted"/>
<organism evidence="1">
    <name type="scientific">plant metagenome</name>
    <dbReference type="NCBI Taxonomy" id="1297885"/>
    <lineage>
        <taxon>unclassified sequences</taxon>
        <taxon>metagenomes</taxon>
        <taxon>organismal metagenomes</taxon>
    </lineage>
</organism>
<dbReference type="EMBL" id="CAADIE010000029">
    <property type="protein sequence ID" value="VFR45986.1"/>
    <property type="molecule type" value="Genomic_DNA"/>
</dbReference>
<reference evidence="1" key="1">
    <citation type="submission" date="2019-03" db="EMBL/GenBank/DDBJ databases">
        <authorList>
            <person name="Danneels B."/>
        </authorList>
    </citation>
    <scope>NUCLEOTIDE SEQUENCE</scope>
</reference>